<comment type="catalytic activity">
    <reaction evidence="1">
        <text>Thiol-dependent hydrolysis of ester, thioester, amide, peptide and isopeptide bonds formed by the C-terminal Gly of ubiquitin (a 76-residue protein attached to proteins as an intracellular targeting signal).</text>
        <dbReference type="EC" id="3.4.19.12"/>
    </reaction>
</comment>
<dbReference type="InterPro" id="IPR038765">
    <property type="entry name" value="Papain-like_cys_pep_sf"/>
</dbReference>
<evidence type="ECO:0000313" key="8">
    <source>
        <dbReference type="Proteomes" id="UP000009168"/>
    </source>
</evidence>
<dbReference type="GO" id="GO:0016579">
    <property type="term" value="P:protein deubiquitination"/>
    <property type="evidence" value="ECO:0007669"/>
    <property type="project" value="InterPro"/>
</dbReference>
<dbReference type="InterPro" id="IPR028889">
    <property type="entry name" value="USP"/>
</dbReference>
<dbReference type="EMBL" id="GG662637">
    <property type="protein sequence ID" value="EAR99667.2"/>
    <property type="molecule type" value="Genomic_DNA"/>
</dbReference>
<evidence type="ECO:0000256" key="2">
    <source>
        <dbReference type="ARBA" id="ARBA00009085"/>
    </source>
</evidence>
<evidence type="ECO:0000256" key="4">
    <source>
        <dbReference type="ARBA" id="ARBA00022670"/>
    </source>
</evidence>
<accession>I7MKP3</accession>
<dbReference type="GO" id="GO:0005634">
    <property type="term" value="C:nucleus"/>
    <property type="evidence" value="ECO:0007669"/>
    <property type="project" value="TreeGrafter"/>
</dbReference>
<evidence type="ECO:0000259" key="6">
    <source>
        <dbReference type="PROSITE" id="PS50235"/>
    </source>
</evidence>
<gene>
    <name evidence="7" type="ORF">TTHERM_00590040</name>
</gene>
<dbReference type="Proteomes" id="UP000009168">
    <property type="component" value="Unassembled WGS sequence"/>
</dbReference>
<dbReference type="STRING" id="312017.I7MKP3"/>
<proteinExistence type="inferred from homology"/>
<dbReference type="AlphaFoldDB" id="I7MKP3"/>
<evidence type="ECO:0000256" key="3">
    <source>
        <dbReference type="ARBA" id="ARBA00012759"/>
    </source>
</evidence>
<dbReference type="Gene3D" id="3.90.70.10">
    <property type="entry name" value="Cysteine proteinases"/>
    <property type="match status" value="1"/>
</dbReference>
<dbReference type="PANTHER" id="PTHR24006">
    <property type="entry name" value="UBIQUITIN CARBOXYL-TERMINAL HYDROLASE"/>
    <property type="match status" value="1"/>
</dbReference>
<dbReference type="GO" id="GO:0004843">
    <property type="term" value="F:cysteine-type deubiquitinase activity"/>
    <property type="evidence" value="ECO:0007669"/>
    <property type="project" value="UniProtKB-EC"/>
</dbReference>
<dbReference type="KEGG" id="tet:TTHERM_00590040"/>
<dbReference type="InParanoid" id="I7MKP3"/>
<dbReference type="GO" id="GO:0006508">
    <property type="term" value="P:proteolysis"/>
    <property type="evidence" value="ECO:0007669"/>
    <property type="project" value="UniProtKB-KW"/>
</dbReference>
<dbReference type="PANTHER" id="PTHR24006:SF733">
    <property type="entry name" value="RE52890P"/>
    <property type="match status" value="1"/>
</dbReference>
<dbReference type="GO" id="GO:0005829">
    <property type="term" value="C:cytosol"/>
    <property type="evidence" value="ECO:0007669"/>
    <property type="project" value="TreeGrafter"/>
</dbReference>
<organism evidence="7 8">
    <name type="scientific">Tetrahymena thermophila (strain SB210)</name>
    <dbReference type="NCBI Taxonomy" id="312017"/>
    <lineage>
        <taxon>Eukaryota</taxon>
        <taxon>Sar</taxon>
        <taxon>Alveolata</taxon>
        <taxon>Ciliophora</taxon>
        <taxon>Intramacronucleata</taxon>
        <taxon>Oligohymenophorea</taxon>
        <taxon>Hymenostomatida</taxon>
        <taxon>Tetrahymenina</taxon>
        <taxon>Tetrahymenidae</taxon>
        <taxon>Tetrahymena</taxon>
    </lineage>
</organism>
<dbReference type="InterPro" id="IPR050164">
    <property type="entry name" value="Peptidase_C19"/>
</dbReference>
<dbReference type="PROSITE" id="PS00973">
    <property type="entry name" value="USP_2"/>
    <property type="match status" value="1"/>
</dbReference>
<dbReference type="SUPFAM" id="SSF54001">
    <property type="entry name" value="Cysteine proteinases"/>
    <property type="match status" value="1"/>
</dbReference>
<dbReference type="EC" id="3.4.19.12" evidence="3"/>
<dbReference type="PROSITE" id="PS50235">
    <property type="entry name" value="USP_3"/>
    <property type="match status" value="1"/>
</dbReference>
<keyword evidence="5 7" id="KW-0378">Hydrolase</keyword>
<dbReference type="InterPro" id="IPR018200">
    <property type="entry name" value="USP_CS"/>
</dbReference>
<protein>
    <recommendedName>
        <fullName evidence="3">ubiquitinyl hydrolase 1</fullName>
        <ecNumber evidence="3">3.4.19.12</ecNumber>
    </recommendedName>
</protein>
<evidence type="ECO:0000256" key="5">
    <source>
        <dbReference type="ARBA" id="ARBA00022801"/>
    </source>
</evidence>
<sequence>MGNNQISGNEHIVKDLGNNFPDGEKFFGLQNIDNICYSNSIFQAFYNCEPFKKKVLEYKSNKETKDNPISLLQELFQEIQFSKKKTGVCSSKKIMKYVRKGNPDFKGENHQDCHEFSIWFLNQMNDVLNKKYIKSKTNPNPPPKNQPSWIEEIFGGILTTQTTCLNCQKITERDEPFLDLSLDMNMNSSLTNCVKKLSDIEKMSGDDQFFCNTCNSKHDAEKKILIKKLPQTLICHLKRFKYDDRLNRMIKLFWRVAFPLGIKLTPNYVPPDQQNKQDLHTEMNYQLNSVIIHHGQGLSIGHYTALIKKTDIWYLYDDEQINKIQESDYQEYFGSNNIPSCAYMLFYQQKEDD</sequence>
<dbReference type="InterPro" id="IPR001394">
    <property type="entry name" value="Peptidase_C19_UCH"/>
</dbReference>
<keyword evidence="8" id="KW-1185">Reference proteome</keyword>
<dbReference type="GeneID" id="7831814"/>
<dbReference type="OrthoDB" id="292964at2759"/>
<name>I7MKP3_TETTS</name>
<evidence type="ECO:0000256" key="1">
    <source>
        <dbReference type="ARBA" id="ARBA00000707"/>
    </source>
</evidence>
<comment type="similarity">
    <text evidence="2">Belongs to the peptidase C19 family.</text>
</comment>
<dbReference type="Pfam" id="PF00443">
    <property type="entry name" value="UCH"/>
    <property type="match status" value="1"/>
</dbReference>
<evidence type="ECO:0000313" key="7">
    <source>
        <dbReference type="EMBL" id="EAR99667.2"/>
    </source>
</evidence>
<dbReference type="RefSeq" id="XP_001019912.2">
    <property type="nucleotide sequence ID" value="XM_001019912.2"/>
</dbReference>
<reference evidence="8" key="1">
    <citation type="journal article" date="2006" name="PLoS Biol.">
        <title>Macronuclear genome sequence of the ciliate Tetrahymena thermophila, a model eukaryote.</title>
        <authorList>
            <person name="Eisen J.A."/>
            <person name="Coyne R.S."/>
            <person name="Wu M."/>
            <person name="Wu D."/>
            <person name="Thiagarajan M."/>
            <person name="Wortman J.R."/>
            <person name="Badger J.H."/>
            <person name="Ren Q."/>
            <person name="Amedeo P."/>
            <person name="Jones K.M."/>
            <person name="Tallon L.J."/>
            <person name="Delcher A.L."/>
            <person name="Salzberg S.L."/>
            <person name="Silva J.C."/>
            <person name="Haas B.J."/>
            <person name="Majoros W.H."/>
            <person name="Farzad M."/>
            <person name="Carlton J.M."/>
            <person name="Smith R.K. Jr."/>
            <person name="Garg J."/>
            <person name="Pearlman R.E."/>
            <person name="Karrer K.M."/>
            <person name="Sun L."/>
            <person name="Manning G."/>
            <person name="Elde N.C."/>
            <person name="Turkewitz A.P."/>
            <person name="Asai D.J."/>
            <person name="Wilkes D.E."/>
            <person name="Wang Y."/>
            <person name="Cai H."/>
            <person name="Collins K."/>
            <person name="Stewart B.A."/>
            <person name="Lee S.R."/>
            <person name="Wilamowska K."/>
            <person name="Weinberg Z."/>
            <person name="Ruzzo W.L."/>
            <person name="Wloga D."/>
            <person name="Gaertig J."/>
            <person name="Frankel J."/>
            <person name="Tsao C.-C."/>
            <person name="Gorovsky M.A."/>
            <person name="Keeling P.J."/>
            <person name="Waller R.F."/>
            <person name="Patron N.J."/>
            <person name="Cherry J.M."/>
            <person name="Stover N.A."/>
            <person name="Krieger C.J."/>
            <person name="del Toro C."/>
            <person name="Ryder H.F."/>
            <person name="Williamson S.C."/>
            <person name="Barbeau R.A."/>
            <person name="Hamilton E.P."/>
            <person name="Orias E."/>
        </authorList>
    </citation>
    <scope>NUCLEOTIDE SEQUENCE [LARGE SCALE GENOMIC DNA]</scope>
    <source>
        <strain evidence="8">SB210</strain>
    </source>
</reference>
<feature type="domain" description="USP" evidence="6">
    <location>
        <begin position="27"/>
        <end position="350"/>
    </location>
</feature>
<dbReference type="eggNOG" id="KOG1864">
    <property type="taxonomic scope" value="Eukaryota"/>
</dbReference>
<keyword evidence="4" id="KW-0645">Protease</keyword>